<evidence type="ECO:0000256" key="1">
    <source>
        <dbReference type="SAM" id="Phobius"/>
    </source>
</evidence>
<accession>A0ABU8RGG2</accession>
<evidence type="ECO:0000313" key="3">
    <source>
        <dbReference type="EMBL" id="MEJ5944108.1"/>
    </source>
</evidence>
<keyword evidence="1" id="KW-0472">Membrane</keyword>
<reference evidence="3 4" key="1">
    <citation type="journal article" date="2017" name="Int. J. Syst. Evol. Microbiol.">
        <title>Pseudokineococcus basanitobsidens sp. nov., isolated from volcanic rock.</title>
        <authorList>
            <person name="Lee D.W."/>
            <person name="Park M.Y."/>
            <person name="Kim J.J."/>
            <person name="Kim B.S."/>
        </authorList>
    </citation>
    <scope>NUCLEOTIDE SEQUENCE [LARGE SCALE GENOMIC DNA]</scope>
    <source>
        <strain evidence="3 4">DSM 103726</strain>
    </source>
</reference>
<sequence>MSYDAPVPHTGHAPTSTAATNTKAVVALPLAFSFSLLGLVFGILALREIGRTGEGGRGFAITAVVLGALNLLFVVLFLGLFAAGIASGIQQMQQLQGVSGF</sequence>
<dbReference type="InterPro" id="IPR025241">
    <property type="entry name" value="DUF4190"/>
</dbReference>
<name>A0ABU8RGG2_9ACTN</name>
<gene>
    <name evidence="3" type="ORF">WDZ17_02185</name>
</gene>
<keyword evidence="4" id="KW-1185">Reference proteome</keyword>
<feature type="transmembrane region" description="Helical" evidence="1">
    <location>
        <begin position="24"/>
        <end position="46"/>
    </location>
</feature>
<organism evidence="3 4">
    <name type="scientific">Pseudokineococcus basanitobsidens</name>
    <dbReference type="NCBI Taxonomy" id="1926649"/>
    <lineage>
        <taxon>Bacteria</taxon>
        <taxon>Bacillati</taxon>
        <taxon>Actinomycetota</taxon>
        <taxon>Actinomycetes</taxon>
        <taxon>Kineosporiales</taxon>
        <taxon>Kineosporiaceae</taxon>
        <taxon>Pseudokineococcus</taxon>
    </lineage>
</organism>
<protein>
    <submittedName>
        <fullName evidence="3">DUF4190 domain-containing protein</fullName>
    </submittedName>
</protein>
<evidence type="ECO:0000313" key="4">
    <source>
        <dbReference type="Proteomes" id="UP001387100"/>
    </source>
</evidence>
<dbReference type="RefSeq" id="WP_339573497.1">
    <property type="nucleotide sequence ID" value="NZ_JBBIAA010000001.1"/>
</dbReference>
<keyword evidence="1" id="KW-1133">Transmembrane helix</keyword>
<comment type="caution">
    <text evidence="3">The sequence shown here is derived from an EMBL/GenBank/DDBJ whole genome shotgun (WGS) entry which is preliminary data.</text>
</comment>
<dbReference type="Pfam" id="PF13828">
    <property type="entry name" value="DUF4190"/>
    <property type="match status" value="1"/>
</dbReference>
<dbReference type="EMBL" id="JBBIAA010000001">
    <property type="protein sequence ID" value="MEJ5944108.1"/>
    <property type="molecule type" value="Genomic_DNA"/>
</dbReference>
<evidence type="ECO:0000259" key="2">
    <source>
        <dbReference type="Pfam" id="PF13828"/>
    </source>
</evidence>
<feature type="transmembrane region" description="Helical" evidence="1">
    <location>
        <begin position="58"/>
        <end position="86"/>
    </location>
</feature>
<proteinExistence type="predicted"/>
<feature type="domain" description="DUF4190" evidence="2">
    <location>
        <begin position="30"/>
        <end position="77"/>
    </location>
</feature>
<keyword evidence="1" id="KW-0812">Transmembrane</keyword>
<dbReference type="Proteomes" id="UP001387100">
    <property type="component" value="Unassembled WGS sequence"/>
</dbReference>